<evidence type="ECO:0000256" key="6">
    <source>
        <dbReference type="ARBA" id="ARBA00024036"/>
    </source>
</evidence>
<dbReference type="GO" id="GO:0051539">
    <property type="term" value="F:4 iron, 4 sulfur cluster binding"/>
    <property type="evidence" value="ECO:0007669"/>
    <property type="project" value="TreeGrafter"/>
</dbReference>
<keyword evidence="4" id="KW-0408">Iron</keyword>
<dbReference type="GO" id="GO:0032981">
    <property type="term" value="P:mitochondrial respiratory chain complex I assembly"/>
    <property type="evidence" value="ECO:0007669"/>
    <property type="project" value="TreeGrafter"/>
</dbReference>
<keyword evidence="8" id="KW-1185">Reference proteome</keyword>
<keyword evidence="5" id="KW-0411">Iron-sulfur</keyword>
<dbReference type="FunFam" id="3.40.50.300:FF:001278">
    <property type="entry name" value="Iron-sulfur cluster carrier protein"/>
    <property type="match status" value="1"/>
</dbReference>
<dbReference type="GO" id="GO:0016226">
    <property type="term" value="P:iron-sulfur cluster assembly"/>
    <property type="evidence" value="ECO:0007669"/>
    <property type="project" value="InterPro"/>
</dbReference>
<comment type="caution">
    <text evidence="7">The sequence shown here is derived from an EMBL/GenBank/DDBJ whole genome shotgun (WGS) entry which is preliminary data.</text>
</comment>
<dbReference type="GO" id="GO:0046872">
    <property type="term" value="F:metal ion binding"/>
    <property type="evidence" value="ECO:0007669"/>
    <property type="project" value="UniProtKB-KW"/>
</dbReference>
<dbReference type="Gene3D" id="3.40.50.300">
    <property type="entry name" value="P-loop containing nucleotide triphosphate hydrolases"/>
    <property type="match status" value="1"/>
</dbReference>
<accession>A0A250WY18</accession>
<evidence type="ECO:0000256" key="4">
    <source>
        <dbReference type="ARBA" id="ARBA00023004"/>
    </source>
</evidence>
<dbReference type="InterPro" id="IPR033756">
    <property type="entry name" value="YlxH/NBP35"/>
</dbReference>
<gene>
    <name evidence="7" type="ORF">CEUSTIGMA_g3119.t1</name>
</gene>
<dbReference type="Pfam" id="PF10609">
    <property type="entry name" value="ParA"/>
    <property type="match status" value="1"/>
</dbReference>
<dbReference type="PANTHER" id="PTHR42961:SF2">
    <property type="entry name" value="IRON-SULFUR PROTEIN NUBPL"/>
    <property type="match status" value="1"/>
</dbReference>
<dbReference type="PROSITE" id="PS01215">
    <property type="entry name" value="MRP"/>
    <property type="match status" value="1"/>
</dbReference>
<dbReference type="PANTHER" id="PTHR42961">
    <property type="entry name" value="IRON-SULFUR PROTEIN NUBPL"/>
    <property type="match status" value="1"/>
</dbReference>
<evidence type="ECO:0000256" key="5">
    <source>
        <dbReference type="ARBA" id="ARBA00023014"/>
    </source>
</evidence>
<evidence type="ECO:0000256" key="3">
    <source>
        <dbReference type="ARBA" id="ARBA00022840"/>
    </source>
</evidence>
<dbReference type="SUPFAM" id="SSF52540">
    <property type="entry name" value="P-loop containing nucleoside triphosphate hydrolases"/>
    <property type="match status" value="1"/>
</dbReference>
<dbReference type="Proteomes" id="UP000232323">
    <property type="component" value="Unassembled WGS sequence"/>
</dbReference>
<reference evidence="7 8" key="1">
    <citation type="submission" date="2017-08" db="EMBL/GenBank/DDBJ databases">
        <title>Acidophilic green algal genome provides insights into adaptation to an acidic environment.</title>
        <authorList>
            <person name="Hirooka S."/>
            <person name="Hirose Y."/>
            <person name="Kanesaki Y."/>
            <person name="Higuchi S."/>
            <person name="Fujiwara T."/>
            <person name="Onuma R."/>
            <person name="Era A."/>
            <person name="Ohbayashi R."/>
            <person name="Uzuka A."/>
            <person name="Nozaki H."/>
            <person name="Yoshikawa H."/>
            <person name="Miyagishima S.Y."/>
        </authorList>
    </citation>
    <scope>NUCLEOTIDE SEQUENCE [LARGE SCALE GENOMIC DNA]</scope>
    <source>
        <strain evidence="7 8">NIES-2499</strain>
    </source>
</reference>
<dbReference type="STRING" id="1157962.A0A250WY18"/>
<keyword evidence="3" id="KW-0067">ATP-binding</keyword>
<dbReference type="HAMAP" id="MF_02040">
    <property type="entry name" value="Mrp_NBP35"/>
    <property type="match status" value="1"/>
</dbReference>
<protein>
    <recommendedName>
        <fullName evidence="9">Iron-sulfur protein NUBPL</fullName>
    </recommendedName>
</protein>
<comment type="similarity">
    <text evidence="6">Belongs to the Mrp/NBP35 ATP-binding proteins family.</text>
</comment>
<dbReference type="CDD" id="cd02037">
    <property type="entry name" value="Mrp_NBP35"/>
    <property type="match status" value="1"/>
</dbReference>
<dbReference type="InterPro" id="IPR027417">
    <property type="entry name" value="P-loop_NTPase"/>
</dbReference>
<evidence type="ECO:0000256" key="2">
    <source>
        <dbReference type="ARBA" id="ARBA00022741"/>
    </source>
</evidence>
<dbReference type="OrthoDB" id="1741334at2759"/>
<sequence>MHQLKCWANIGNYETSMSKSLKRLGLSLVQNVVAVSSAKGGVGKSTTAVNIAIALATSLSLRVGLLDADIQGPSIGKMMNLKGKPELQSHGPHPLLRPLENFRVKAMSMSFFMEDESKPAVLRGPMMSSTFDKLMFGTDWGKLDVLIVDMPPGTGDAQINLGQRVPLSGAIIVSTPQDIALMDVRRGVEAYRLLKFPILGMVENMSYHVCKNCGHKEHTFGEGGVKRTAAQYGIDVLGEIPLDIAICSKSDAGSPVVASDAESSHTAAYINIAKKLNQKLGLQILEKETKITIE</sequence>
<keyword evidence="1" id="KW-0479">Metal-binding</keyword>
<dbReference type="GO" id="GO:0005524">
    <property type="term" value="F:ATP binding"/>
    <property type="evidence" value="ECO:0007669"/>
    <property type="project" value="UniProtKB-KW"/>
</dbReference>
<evidence type="ECO:0008006" key="9">
    <source>
        <dbReference type="Google" id="ProtNLM"/>
    </source>
</evidence>
<dbReference type="InterPro" id="IPR000808">
    <property type="entry name" value="Mrp-like_CS"/>
</dbReference>
<dbReference type="EMBL" id="BEGY01000013">
    <property type="protein sequence ID" value="GAX75676.1"/>
    <property type="molecule type" value="Genomic_DNA"/>
</dbReference>
<name>A0A250WY18_9CHLO</name>
<dbReference type="InterPro" id="IPR044304">
    <property type="entry name" value="NUBPL-like"/>
</dbReference>
<dbReference type="GO" id="GO:0140663">
    <property type="term" value="F:ATP-dependent FeS chaperone activity"/>
    <property type="evidence" value="ECO:0007669"/>
    <property type="project" value="InterPro"/>
</dbReference>
<proteinExistence type="inferred from homology"/>
<dbReference type="GO" id="GO:0005739">
    <property type="term" value="C:mitochondrion"/>
    <property type="evidence" value="ECO:0007669"/>
    <property type="project" value="TreeGrafter"/>
</dbReference>
<organism evidence="7 8">
    <name type="scientific">Chlamydomonas eustigma</name>
    <dbReference type="NCBI Taxonomy" id="1157962"/>
    <lineage>
        <taxon>Eukaryota</taxon>
        <taxon>Viridiplantae</taxon>
        <taxon>Chlorophyta</taxon>
        <taxon>core chlorophytes</taxon>
        <taxon>Chlorophyceae</taxon>
        <taxon>CS clade</taxon>
        <taxon>Chlamydomonadales</taxon>
        <taxon>Chlamydomonadaceae</taxon>
        <taxon>Chlamydomonas</taxon>
    </lineage>
</organism>
<evidence type="ECO:0000313" key="8">
    <source>
        <dbReference type="Proteomes" id="UP000232323"/>
    </source>
</evidence>
<evidence type="ECO:0000256" key="1">
    <source>
        <dbReference type="ARBA" id="ARBA00022723"/>
    </source>
</evidence>
<keyword evidence="2" id="KW-0547">Nucleotide-binding</keyword>
<evidence type="ECO:0000313" key="7">
    <source>
        <dbReference type="EMBL" id="GAX75676.1"/>
    </source>
</evidence>
<dbReference type="InterPro" id="IPR019591">
    <property type="entry name" value="Mrp/NBP35_ATP-bd"/>
</dbReference>
<dbReference type="AlphaFoldDB" id="A0A250WY18"/>